<name>A0A2G5V8H9_9PELO</name>
<dbReference type="EMBL" id="PDUG01000002">
    <property type="protein sequence ID" value="PIC48099.1"/>
    <property type="molecule type" value="Genomic_DNA"/>
</dbReference>
<reference evidence="3" key="1">
    <citation type="submission" date="2017-10" db="EMBL/GenBank/DDBJ databases">
        <title>Rapid genome shrinkage in a self-fertile nematode reveals novel sperm competition proteins.</title>
        <authorList>
            <person name="Yin D."/>
            <person name="Schwarz E.M."/>
            <person name="Thomas C.G."/>
            <person name="Felde R.L."/>
            <person name="Korf I.F."/>
            <person name="Cutter A.D."/>
            <person name="Schartner C.M."/>
            <person name="Ralston E.J."/>
            <person name="Meyer B.J."/>
            <person name="Haag E.S."/>
        </authorList>
    </citation>
    <scope>NUCLEOTIDE SEQUENCE [LARGE SCALE GENOMIC DNA]</scope>
    <source>
        <strain evidence="3">JU1422</strain>
    </source>
</reference>
<evidence type="ECO:0000256" key="1">
    <source>
        <dbReference type="SAM" id="MobiDB-lite"/>
    </source>
</evidence>
<comment type="caution">
    <text evidence="2">The sequence shown here is derived from an EMBL/GenBank/DDBJ whole genome shotgun (WGS) entry which is preliminary data.</text>
</comment>
<dbReference type="AlphaFoldDB" id="A0A2G5V8H9"/>
<feature type="region of interest" description="Disordered" evidence="1">
    <location>
        <begin position="157"/>
        <end position="178"/>
    </location>
</feature>
<organism evidence="2 3">
    <name type="scientific">Caenorhabditis nigoni</name>
    <dbReference type="NCBI Taxonomy" id="1611254"/>
    <lineage>
        <taxon>Eukaryota</taxon>
        <taxon>Metazoa</taxon>
        <taxon>Ecdysozoa</taxon>
        <taxon>Nematoda</taxon>
        <taxon>Chromadorea</taxon>
        <taxon>Rhabditida</taxon>
        <taxon>Rhabditina</taxon>
        <taxon>Rhabditomorpha</taxon>
        <taxon>Rhabditoidea</taxon>
        <taxon>Rhabditidae</taxon>
        <taxon>Peloderinae</taxon>
        <taxon>Caenorhabditis</taxon>
    </lineage>
</organism>
<proteinExistence type="predicted"/>
<sequence>MNNDELIAEYFLRDMDPLEEVNMGPQQQQEFARIELQQLLEMIEDLDYAISLEERRRELERRRVEGNNGQNVAGPRNEDLRERLDFLRNELDARQDEFRALGGPLRGIPPPHPNDFGLWRGDEDLDEMFQIIERMRQDERAEREVVRQLRIQELQLRLDEENREREANEQQPPNPPQE</sequence>
<evidence type="ECO:0000313" key="3">
    <source>
        <dbReference type="Proteomes" id="UP000230233"/>
    </source>
</evidence>
<keyword evidence="3" id="KW-1185">Reference proteome</keyword>
<dbReference type="OrthoDB" id="10453284at2759"/>
<protein>
    <submittedName>
        <fullName evidence="2">Uncharacterized protein</fullName>
    </submittedName>
</protein>
<accession>A0A2G5V8H9</accession>
<evidence type="ECO:0000313" key="2">
    <source>
        <dbReference type="EMBL" id="PIC48099.1"/>
    </source>
</evidence>
<dbReference type="Proteomes" id="UP000230233">
    <property type="component" value="Chromosome II"/>
</dbReference>
<feature type="compositionally biased region" description="Basic and acidic residues" evidence="1">
    <location>
        <begin position="157"/>
        <end position="168"/>
    </location>
</feature>
<gene>
    <name evidence="2" type="primary">Cnig_chr_II.g7206</name>
    <name evidence="2" type="ORF">B9Z55_007206</name>
</gene>